<sequence>MEIKQVNADLDLPIEHQNVPIAHEGLHNFLYSSDEEHGAATAIPALENDGTKVVSIPAWRDLATNAKVAGVYAVIDANHQTQYIGYSRNILLSLNGHIAQNGSENCAFLRVKTFKFPKREEMENLRDAWIAELENVPPGNSRDSEMWASTVGQAARAAMSADEQKAYEEKKLKLRKAMADSSLTKELEIAAKSADERSKDLASAVNDDDWSAVIQSQTQETKPSA</sequence>
<evidence type="ECO:0000256" key="1">
    <source>
        <dbReference type="SAM" id="MobiDB-lite"/>
    </source>
</evidence>
<evidence type="ECO:0000313" key="4">
    <source>
        <dbReference type="Proteomes" id="UP001384579"/>
    </source>
</evidence>
<organism evidence="3 4">
    <name type="scientific">Microcoleus anatoxicus PTRS2</name>
    <dbReference type="NCBI Taxonomy" id="2705321"/>
    <lineage>
        <taxon>Bacteria</taxon>
        <taxon>Bacillati</taxon>
        <taxon>Cyanobacteriota</taxon>
        <taxon>Cyanophyceae</taxon>
        <taxon>Oscillatoriophycideae</taxon>
        <taxon>Oscillatoriales</taxon>
        <taxon>Microcoleaceae</taxon>
        <taxon>Microcoleus</taxon>
        <taxon>Microcoleus anatoxicus</taxon>
    </lineage>
</organism>
<dbReference type="EMBL" id="JBBLXS010000307">
    <property type="protein sequence ID" value="MEK0187126.1"/>
    <property type="molecule type" value="Genomic_DNA"/>
</dbReference>
<evidence type="ECO:0000313" key="3">
    <source>
        <dbReference type="EMBL" id="MEK0187126.1"/>
    </source>
</evidence>
<dbReference type="Pfam" id="PF01541">
    <property type="entry name" value="GIY-YIG"/>
    <property type="match status" value="1"/>
</dbReference>
<feature type="region of interest" description="Disordered" evidence="1">
    <location>
        <begin position="192"/>
        <end position="225"/>
    </location>
</feature>
<keyword evidence="4" id="KW-1185">Reference proteome</keyword>
<dbReference type="RefSeq" id="WP_340523008.1">
    <property type="nucleotide sequence ID" value="NZ_JBBLXS010000307.1"/>
</dbReference>
<name>A0ABU8YSE8_9CYAN</name>
<feature type="domain" description="GIY-YIG" evidence="2">
    <location>
        <begin position="70"/>
        <end position="135"/>
    </location>
</feature>
<gene>
    <name evidence="3" type="ORF">WMG39_20065</name>
</gene>
<dbReference type="InterPro" id="IPR000305">
    <property type="entry name" value="GIY-YIG_endonuc"/>
</dbReference>
<dbReference type="CDD" id="cd10450">
    <property type="entry name" value="GIY-YIG_AtGrxS16_like"/>
    <property type="match status" value="1"/>
</dbReference>
<feature type="compositionally biased region" description="Polar residues" evidence="1">
    <location>
        <begin position="213"/>
        <end position="225"/>
    </location>
</feature>
<protein>
    <submittedName>
        <fullName evidence="3">GIY-YIG nuclease family protein</fullName>
    </submittedName>
</protein>
<proteinExistence type="predicted"/>
<dbReference type="InterPro" id="IPR049578">
    <property type="entry name" value="CAXIP1-like_GIY-YIG_dom"/>
</dbReference>
<comment type="caution">
    <text evidence="3">The sequence shown here is derived from an EMBL/GenBank/DDBJ whole genome shotgun (WGS) entry which is preliminary data.</text>
</comment>
<dbReference type="Proteomes" id="UP001384579">
    <property type="component" value="Unassembled WGS sequence"/>
</dbReference>
<evidence type="ECO:0000259" key="2">
    <source>
        <dbReference type="Pfam" id="PF01541"/>
    </source>
</evidence>
<reference evidence="3 4" key="1">
    <citation type="journal article" date="2020" name="Harmful Algae">
        <title>Molecular and morphological characterization of a novel dihydroanatoxin-a producing Microcoleus species (cyanobacteria) from the Russian River, California, USA.</title>
        <authorList>
            <person name="Conklin K.Y."/>
            <person name="Stancheva R."/>
            <person name="Otten T.G."/>
            <person name="Fadness R."/>
            <person name="Boyer G.L."/>
            <person name="Read B."/>
            <person name="Zhang X."/>
            <person name="Sheath R.G."/>
        </authorList>
    </citation>
    <scope>NUCLEOTIDE SEQUENCE [LARGE SCALE GENOMIC DNA]</scope>
    <source>
        <strain evidence="3 4">PTRS2</strain>
    </source>
</reference>
<accession>A0ABU8YSE8</accession>